<sequence length="743" mass="82904">MNTQHFGPAPAKGALLRRHKTKKKIALTQGHLVLDCPVPSKLKTFLSRRGDEEFETMRYTAVTCEPDEFSSSNYTLRPQMYDRHTELFIVITLYNEDEELLCRTLHGVFKNIAHLCSRTKSRTWGQEGWKKVVVSIICDGRKKIHPRVLDCLAALGVYQEGVAKNVVNGKRVEAHLYEYTTQLSIDSNLQFKGAERGLVPVQVLLCIKERNAKKINSHRWFFNAFGASLQPNVCVLLDAGTRPEAKSIYYLWKTFDLHSNVGGACGEICADTKGRWGVGKALLNPLVAAQNFEYKMSNILDKPTESTFGYISVLPGAFSSYRYRALQNDDLGRGPLASYFKGEALLGTDADVFSSNMYLAEDRILCFELAAKRGEAWVLKYIKQARGVTDVPDNLPEFISQRRRWLNGSLFAAIYSLTHTRQFLESGHGRWRKIVLMIEAFYSLVNVCFAWFAVANFYIFFRILTASLESFNSRVEILNTLAQYIYLGTLTACFVFSLGNRPQGSRWKYMTAAIIFAVLTLYMMIAAVVCMVHAFANIGDAVYAQMVVSLFATYGVYLISSVIAMDPLHLITSFGQYLLLSSSFINILQVYAFANIHDFSWGTKGDNVISNDLGTVTSKGNDVVEVTLPTSQLDIDSGYDEALHNLRTRPMIIKGESGPAEKELARKDYYAGVRTNVLLSWILTNGLLAGIILGGDSSATFDASSGSSRTKVYMVLVLVFVAAMACIRLMGSTAYTVTRLVAG</sequence>
<evidence type="ECO:0000313" key="12">
    <source>
        <dbReference type="EMBL" id="PWN23059.1"/>
    </source>
</evidence>
<dbReference type="GO" id="GO:0071555">
    <property type="term" value="P:cell wall organization"/>
    <property type="evidence" value="ECO:0007669"/>
    <property type="project" value="UniProtKB-KW"/>
</dbReference>
<dbReference type="GO" id="GO:0030428">
    <property type="term" value="C:cell septum"/>
    <property type="evidence" value="ECO:0007669"/>
    <property type="project" value="TreeGrafter"/>
</dbReference>
<evidence type="ECO:0000313" key="13">
    <source>
        <dbReference type="Proteomes" id="UP000245942"/>
    </source>
</evidence>
<keyword evidence="3 10" id="KW-0328">Glycosyltransferase</keyword>
<keyword evidence="10" id="KW-0808">Transferase</keyword>
<comment type="catalytic activity">
    <reaction evidence="10">
        <text>[(1-&gt;4)-N-acetyl-beta-D-glucosaminyl](n) + UDP-N-acetyl-alpha-D-glucosamine = [(1-&gt;4)-N-acetyl-beta-D-glucosaminyl](n+1) + UDP + H(+)</text>
        <dbReference type="Rhea" id="RHEA:16637"/>
        <dbReference type="Rhea" id="RHEA-COMP:9593"/>
        <dbReference type="Rhea" id="RHEA-COMP:9595"/>
        <dbReference type="ChEBI" id="CHEBI:15378"/>
        <dbReference type="ChEBI" id="CHEBI:17029"/>
        <dbReference type="ChEBI" id="CHEBI:57705"/>
        <dbReference type="ChEBI" id="CHEBI:58223"/>
        <dbReference type="EC" id="2.4.1.16"/>
    </reaction>
</comment>
<dbReference type="STRING" id="1684307.A0A316UCY2"/>
<dbReference type="InterPro" id="IPR013616">
    <property type="entry name" value="Chitin_synth_N"/>
</dbReference>
<evidence type="ECO:0000256" key="8">
    <source>
        <dbReference type="ARBA" id="ARBA00023329"/>
    </source>
</evidence>
<keyword evidence="8" id="KW-0968">Cytoplasmic vesicle</keyword>
<feature type="transmembrane region" description="Helical" evidence="10">
    <location>
        <begin position="511"/>
        <end position="536"/>
    </location>
</feature>
<dbReference type="OrthoDB" id="26569at2759"/>
<dbReference type="AlphaFoldDB" id="A0A316UCY2"/>
<keyword evidence="4 10" id="KW-0812">Transmembrane</keyword>
<dbReference type="EMBL" id="KZ819322">
    <property type="protein sequence ID" value="PWN23059.1"/>
    <property type="molecule type" value="Genomic_DNA"/>
</dbReference>
<evidence type="ECO:0000256" key="2">
    <source>
        <dbReference type="ARBA" id="ARBA00012543"/>
    </source>
</evidence>
<accession>A0A316UCY2</accession>
<dbReference type="InterPro" id="IPR004835">
    <property type="entry name" value="Chitin_synth"/>
</dbReference>
<evidence type="ECO:0000256" key="7">
    <source>
        <dbReference type="ARBA" id="ARBA00023316"/>
    </source>
</evidence>
<evidence type="ECO:0000256" key="4">
    <source>
        <dbReference type="ARBA" id="ARBA00022692"/>
    </source>
</evidence>
<protein>
    <recommendedName>
        <fullName evidence="2 10">Chitin synthase</fullName>
        <ecNumber evidence="2 10">2.4.1.16</ecNumber>
    </recommendedName>
</protein>
<evidence type="ECO:0000256" key="9">
    <source>
        <dbReference type="ARBA" id="ARBA00024009"/>
    </source>
</evidence>
<evidence type="ECO:0000256" key="1">
    <source>
        <dbReference type="ARBA" id="ARBA00004439"/>
    </source>
</evidence>
<proteinExistence type="inferred from homology"/>
<dbReference type="GO" id="GO:0005886">
    <property type="term" value="C:plasma membrane"/>
    <property type="evidence" value="ECO:0007669"/>
    <property type="project" value="UniProtKB-SubCell"/>
</dbReference>
<dbReference type="InterPro" id="IPR029044">
    <property type="entry name" value="Nucleotide-diphossugar_trans"/>
</dbReference>
<dbReference type="CDD" id="cd04190">
    <property type="entry name" value="Chitin_synth_C"/>
    <property type="match status" value="1"/>
</dbReference>
<dbReference type="RefSeq" id="XP_025350219.1">
    <property type="nucleotide sequence ID" value="XM_025493667.1"/>
</dbReference>
<dbReference type="PANTHER" id="PTHR22914">
    <property type="entry name" value="CHITIN SYNTHASE"/>
    <property type="match status" value="1"/>
</dbReference>
<comment type="subcellular location">
    <subcellularLocation>
        <location evidence="10">Cell membrane</location>
        <topology evidence="10">Multi-pass membrane protein</topology>
    </subcellularLocation>
    <subcellularLocation>
        <location evidence="1">Cytoplasmic vesicle membrane</location>
        <topology evidence="1">Multi-pass membrane protein</topology>
    </subcellularLocation>
</comment>
<feature type="transmembrane region" description="Helical" evidence="10">
    <location>
        <begin position="712"/>
        <end position="731"/>
    </location>
</feature>
<feature type="transmembrane region" description="Helical" evidence="10">
    <location>
        <begin position="481"/>
        <end position="499"/>
    </location>
</feature>
<reference evidence="12 13" key="1">
    <citation type="journal article" date="2018" name="Mol. Biol. Evol.">
        <title>Broad Genomic Sampling Reveals a Smut Pathogenic Ancestry of the Fungal Clade Ustilaginomycotina.</title>
        <authorList>
            <person name="Kijpornyongpan T."/>
            <person name="Mondo S.J."/>
            <person name="Barry K."/>
            <person name="Sandor L."/>
            <person name="Lee J."/>
            <person name="Lipzen A."/>
            <person name="Pangilinan J."/>
            <person name="LaButti K."/>
            <person name="Hainaut M."/>
            <person name="Henrissat B."/>
            <person name="Grigoriev I.V."/>
            <person name="Spatafora J.W."/>
            <person name="Aime M.C."/>
        </authorList>
    </citation>
    <scope>NUCLEOTIDE SEQUENCE [LARGE SCALE GENOMIC DNA]</scope>
    <source>
        <strain evidence="12 13">MCA 4718</strain>
    </source>
</reference>
<dbReference type="PANTHER" id="PTHR22914:SF38">
    <property type="entry name" value="CHITIN SYNTHASE 2"/>
    <property type="match status" value="1"/>
</dbReference>
<feature type="domain" description="Chitin synthase N-terminal" evidence="11">
    <location>
        <begin position="20"/>
        <end position="86"/>
    </location>
</feature>
<feature type="transmembrane region" description="Helical" evidence="10">
    <location>
        <begin position="678"/>
        <end position="700"/>
    </location>
</feature>
<evidence type="ECO:0000256" key="6">
    <source>
        <dbReference type="ARBA" id="ARBA00023136"/>
    </source>
</evidence>
<dbReference type="SUPFAM" id="SSF53448">
    <property type="entry name" value="Nucleotide-diphospho-sugar transferases"/>
    <property type="match status" value="1"/>
</dbReference>
<comment type="similarity">
    <text evidence="10">Belongs to the chitin synthase family.</text>
</comment>
<dbReference type="EC" id="2.4.1.16" evidence="2 10"/>
<keyword evidence="13" id="KW-1185">Reference proteome</keyword>
<evidence type="ECO:0000259" key="11">
    <source>
        <dbReference type="Pfam" id="PF08407"/>
    </source>
</evidence>
<keyword evidence="6 10" id="KW-0472">Membrane</keyword>
<dbReference type="GO" id="GO:0006031">
    <property type="term" value="P:chitin biosynthetic process"/>
    <property type="evidence" value="ECO:0007669"/>
    <property type="project" value="UniProtKB-UniRule"/>
</dbReference>
<dbReference type="Proteomes" id="UP000245942">
    <property type="component" value="Unassembled WGS sequence"/>
</dbReference>
<name>A0A316UCY2_9BASI</name>
<dbReference type="Pfam" id="PF08407">
    <property type="entry name" value="Chitin_synth_1N"/>
    <property type="match status" value="1"/>
</dbReference>
<dbReference type="GO" id="GO:0030659">
    <property type="term" value="C:cytoplasmic vesicle membrane"/>
    <property type="evidence" value="ECO:0007669"/>
    <property type="project" value="UniProtKB-SubCell"/>
</dbReference>
<dbReference type="GeneID" id="37015401"/>
<evidence type="ECO:0000256" key="3">
    <source>
        <dbReference type="ARBA" id="ARBA00022676"/>
    </source>
</evidence>
<keyword evidence="10" id="KW-1003">Cell membrane</keyword>
<feature type="transmembrane region" description="Helical" evidence="10">
    <location>
        <begin position="542"/>
        <end position="565"/>
    </location>
</feature>
<dbReference type="Pfam" id="PF01644">
    <property type="entry name" value="Chitin_synth_1"/>
    <property type="match status" value="1"/>
</dbReference>
<feature type="transmembrane region" description="Helical" evidence="10">
    <location>
        <begin position="436"/>
        <end position="461"/>
    </location>
</feature>
<feature type="transmembrane region" description="Helical" evidence="10">
    <location>
        <begin position="577"/>
        <end position="594"/>
    </location>
</feature>
<gene>
    <name evidence="12" type="ORF">BCV69DRAFT_289340</name>
</gene>
<keyword evidence="5 10" id="KW-1133">Transmembrane helix</keyword>
<evidence type="ECO:0000256" key="5">
    <source>
        <dbReference type="ARBA" id="ARBA00022989"/>
    </source>
</evidence>
<evidence type="ECO:0000256" key="10">
    <source>
        <dbReference type="RuleBase" id="RU366040"/>
    </source>
</evidence>
<keyword evidence="7 10" id="KW-0961">Cell wall biogenesis/degradation</keyword>
<dbReference type="GO" id="GO:0004100">
    <property type="term" value="F:chitin synthase activity"/>
    <property type="evidence" value="ECO:0007669"/>
    <property type="project" value="UniProtKB-UniRule"/>
</dbReference>
<organism evidence="12 13">
    <name type="scientific">Pseudomicrostroma glucosiphilum</name>
    <dbReference type="NCBI Taxonomy" id="1684307"/>
    <lineage>
        <taxon>Eukaryota</taxon>
        <taxon>Fungi</taxon>
        <taxon>Dikarya</taxon>
        <taxon>Basidiomycota</taxon>
        <taxon>Ustilaginomycotina</taxon>
        <taxon>Exobasidiomycetes</taxon>
        <taxon>Microstromatales</taxon>
        <taxon>Microstromatales incertae sedis</taxon>
        <taxon>Pseudomicrostroma</taxon>
    </lineage>
</organism>
<comment type="function">
    <text evidence="9 10">Polymerizes chitin, a structural polymer of the cell wall and septum, by transferring the sugar moiety of UDP-GlcNAc to the non-reducing end of the growing chitin polymer.</text>
</comment>